<dbReference type="InterPro" id="IPR016187">
    <property type="entry name" value="CTDL_fold"/>
</dbReference>
<evidence type="ECO:0000313" key="3">
    <source>
        <dbReference type="Proteomes" id="UP001460270"/>
    </source>
</evidence>
<feature type="domain" description="C-type lectin" evidence="1">
    <location>
        <begin position="19"/>
        <end position="118"/>
    </location>
</feature>
<dbReference type="Gene3D" id="3.10.100.10">
    <property type="entry name" value="Mannose-Binding Protein A, subunit A"/>
    <property type="match status" value="3"/>
</dbReference>
<dbReference type="PANTHER" id="PTHR45784">
    <property type="entry name" value="C-TYPE LECTIN DOMAIN FAMILY 20 MEMBER A-RELATED"/>
    <property type="match status" value="1"/>
</dbReference>
<dbReference type="PROSITE" id="PS50041">
    <property type="entry name" value="C_TYPE_LECTIN_2"/>
    <property type="match status" value="3"/>
</dbReference>
<evidence type="ECO:0000259" key="1">
    <source>
        <dbReference type="PROSITE" id="PS50041"/>
    </source>
</evidence>
<dbReference type="PANTHER" id="PTHR45784:SF8">
    <property type="entry name" value="C-TYPE MANNOSE RECEPTOR 2-RELATED"/>
    <property type="match status" value="1"/>
</dbReference>
<dbReference type="SUPFAM" id="SSF56436">
    <property type="entry name" value="C-type lectin-like"/>
    <property type="match status" value="3"/>
</dbReference>
<dbReference type="InterPro" id="IPR016186">
    <property type="entry name" value="C-type_lectin-like/link_sf"/>
</dbReference>
<name>A0AAW0N6Q6_9GOBI</name>
<dbReference type="SMART" id="SM00034">
    <property type="entry name" value="CLECT"/>
    <property type="match status" value="2"/>
</dbReference>
<dbReference type="Proteomes" id="UP001460270">
    <property type="component" value="Unassembled WGS sequence"/>
</dbReference>
<proteinExistence type="predicted"/>
<comment type="caution">
    <text evidence="2">The sequence shown here is derived from an EMBL/GenBank/DDBJ whole genome shotgun (WGS) entry which is preliminary data.</text>
</comment>
<gene>
    <name evidence="2" type="ORF">WMY93_022357</name>
</gene>
<feature type="domain" description="C-type lectin" evidence="1">
    <location>
        <begin position="127"/>
        <end position="230"/>
    </location>
</feature>
<dbReference type="AlphaFoldDB" id="A0AAW0N6Q6"/>
<dbReference type="InterPro" id="IPR001304">
    <property type="entry name" value="C-type_lectin-like"/>
</dbReference>
<organism evidence="2 3">
    <name type="scientific">Mugilogobius chulae</name>
    <name type="common">yellowstripe goby</name>
    <dbReference type="NCBI Taxonomy" id="88201"/>
    <lineage>
        <taxon>Eukaryota</taxon>
        <taxon>Metazoa</taxon>
        <taxon>Chordata</taxon>
        <taxon>Craniata</taxon>
        <taxon>Vertebrata</taxon>
        <taxon>Euteleostomi</taxon>
        <taxon>Actinopterygii</taxon>
        <taxon>Neopterygii</taxon>
        <taxon>Teleostei</taxon>
        <taxon>Neoteleostei</taxon>
        <taxon>Acanthomorphata</taxon>
        <taxon>Gobiaria</taxon>
        <taxon>Gobiiformes</taxon>
        <taxon>Gobioidei</taxon>
        <taxon>Gobiidae</taxon>
        <taxon>Gobionellinae</taxon>
        <taxon>Mugilogobius</taxon>
    </lineage>
</organism>
<dbReference type="EMBL" id="JBBPFD010000016">
    <property type="protein sequence ID" value="KAK7893205.1"/>
    <property type="molecule type" value="Genomic_DNA"/>
</dbReference>
<reference evidence="3" key="1">
    <citation type="submission" date="2024-04" db="EMBL/GenBank/DDBJ databases">
        <title>Salinicola lusitanus LLJ914,a marine bacterium isolated from the Okinawa Trough.</title>
        <authorList>
            <person name="Li J."/>
        </authorList>
    </citation>
    <scope>NUCLEOTIDE SEQUENCE [LARGE SCALE GENOMIC DNA]</scope>
</reference>
<evidence type="ECO:0000313" key="2">
    <source>
        <dbReference type="EMBL" id="KAK7893205.1"/>
    </source>
</evidence>
<protein>
    <recommendedName>
        <fullName evidence="1">C-type lectin domain-containing protein</fullName>
    </recommendedName>
</protein>
<dbReference type="Pfam" id="PF00059">
    <property type="entry name" value="Lectin_C"/>
    <property type="match status" value="2"/>
</dbReference>
<accession>A0AAW0N6Q6</accession>
<sequence>MEVRRPDLEFLLLLLVFPAASWKYVYVPNRLTWKEAQRLCTTNYTDLAPVSNEHDQDFLTGMTATTQSRWFGLKWNTSSRIWDWSGGTKLSTAFWSGIAPTNPNNREYAAVMLYGQWHGYYALTNNFPFFCYKVHAIRERKTWYEALDYCRQNHQDLASVASETEMMLMEKELGKELSSQNVWIGLQYLVDEWLWLDGQTFGYESWGTDPTPICPSIDYACGALRLNGTFPFFCHKVHGISEWKTWYEALDYCRQNHQDLASVASETEMMLIGKELGKELSSQNVCIGLQFMVDKWLWMERQTLSYESWGPDPKPTC</sequence>
<feature type="domain" description="C-type lectin" evidence="1">
    <location>
        <begin position="230"/>
        <end position="317"/>
    </location>
</feature>
<keyword evidence="3" id="KW-1185">Reference proteome</keyword>